<evidence type="ECO:0000313" key="1">
    <source>
        <dbReference type="EMBL" id="OGD68746.1"/>
    </source>
</evidence>
<protein>
    <submittedName>
        <fullName evidence="1">Uncharacterized protein</fullName>
    </submittedName>
</protein>
<sequence length="103" mass="11537">MNAFHYLTFDIFNGITAGQLLRNLNDDGEGFSCENIALLFEKCLSSYLYSIVSKINEKRVLLPLFCLTPQIINELLEGREVVLSSGAKISQSHPIIKTPPNCF</sequence>
<name>A0A1F5ENE0_9BACT</name>
<accession>A0A1F5ENE0</accession>
<gene>
    <name evidence="1" type="ORF">A2996_00795</name>
</gene>
<dbReference type="EMBL" id="MFAB01000016">
    <property type="protein sequence ID" value="OGD68746.1"/>
    <property type="molecule type" value="Genomic_DNA"/>
</dbReference>
<reference evidence="1 2" key="1">
    <citation type="journal article" date="2016" name="Nat. Commun.">
        <title>Thousands of microbial genomes shed light on interconnected biogeochemical processes in an aquifer system.</title>
        <authorList>
            <person name="Anantharaman K."/>
            <person name="Brown C.T."/>
            <person name="Hug L.A."/>
            <person name="Sharon I."/>
            <person name="Castelle C.J."/>
            <person name="Probst A.J."/>
            <person name="Thomas B.C."/>
            <person name="Singh A."/>
            <person name="Wilkins M.J."/>
            <person name="Karaoz U."/>
            <person name="Brodie E.L."/>
            <person name="Williams K.H."/>
            <person name="Hubbard S.S."/>
            <person name="Banfield J.F."/>
        </authorList>
    </citation>
    <scope>NUCLEOTIDE SEQUENCE [LARGE SCALE GENOMIC DNA]</scope>
</reference>
<proteinExistence type="predicted"/>
<evidence type="ECO:0000313" key="2">
    <source>
        <dbReference type="Proteomes" id="UP000176865"/>
    </source>
</evidence>
<organism evidence="1 2">
    <name type="scientific">Candidatus Campbellbacteria bacterium RIFCSPLOWO2_01_FULL_34_15</name>
    <dbReference type="NCBI Taxonomy" id="1797579"/>
    <lineage>
        <taxon>Bacteria</taxon>
        <taxon>Candidatus Campbelliibacteriota</taxon>
    </lineage>
</organism>
<dbReference type="AlphaFoldDB" id="A0A1F5ENE0"/>
<comment type="caution">
    <text evidence="1">The sequence shown here is derived from an EMBL/GenBank/DDBJ whole genome shotgun (WGS) entry which is preliminary data.</text>
</comment>
<dbReference type="Proteomes" id="UP000176865">
    <property type="component" value="Unassembled WGS sequence"/>
</dbReference>
<dbReference type="STRING" id="1797579.A2996_00795"/>